<dbReference type="Proteomes" id="UP000064967">
    <property type="component" value="Chromosome"/>
</dbReference>
<protein>
    <submittedName>
        <fullName evidence="2">Uncharacterized protein</fullName>
    </submittedName>
</protein>
<evidence type="ECO:0000313" key="2">
    <source>
        <dbReference type="EMBL" id="AKV01241.1"/>
    </source>
</evidence>
<organism evidence="2 3">
    <name type="scientific">Labilithrix luteola</name>
    <dbReference type="NCBI Taxonomy" id="1391654"/>
    <lineage>
        <taxon>Bacteria</taxon>
        <taxon>Pseudomonadati</taxon>
        <taxon>Myxococcota</taxon>
        <taxon>Polyangia</taxon>
        <taxon>Polyangiales</taxon>
        <taxon>Labilitrichaceae</taxon>
        <taxon>Labilithrix</taxon>
    </lineage>
</organism>
<reference evidence="2 3" key="1">
    <citation type="submission" date="2015-08" db="EMBL/GenBank/DDBJ databases">
        <authorList>
            <person name="Babu N.S."/>
            <person name="Beckwith C.J."/>
            <person name="Beseler K.G."/>
            <person name="Brison A."/>
            <person name="Carone J.V."/>
            <person name="Caskin T.P."/>
            <person name="Diamond M."/>
            <person name="Durham M.E."/>
            <person name="Foxe J.M."/>
            <person name="Go M."/>
            <person name="Henderson B.A."/>
            <person name="Jones I.B."/>
            <person name="McGettigan J.A."/>
            <person name="Micheletti S.J."/>
            <person name="Nasrallah M.E."/>
            <person name="Ortiz D."/>
            <person name="Piller C.R."/>
            <person name="Privatt S.R."/>
            <person name="Schneider S.L."/>
            <person name="Sharp S."/>
            <person name="Smith T.C."/>
            <person name="Stanton J.D."/>
            <person name="Ullery H.E."/>
            <person name="Wilson R.J."/>
            <person name="Serrano M.G."/>
            <person name="Buck G."/>
            <person name="Lee V."/>
            <person name="Wang Y."/>
            <person name="Carvalho R."/>
            <person name="Voegtly L."/>
            <person name="Shi R."/>
            <person name="Duckworth R."/>
            <person name="Johnson A."/>
            <person name="Loviza R."/>
            <person name="Walstead R."/>
            <person name="Shah Z."/>
            <person name="Kiflezghi M."/>
            <person name="Wade K."/>
            <person name="Ball S.L."/>
            <person name="Bradley K.W."/>
            <person name="Asai D.J."/>
            <person name="Bowman C.A."/>
            <person name="Russell D.A."/>
            <person name="Pope W.H."/>
            <person name="Jacobs-Sera D."/>
            <person name="Hendrix R.W."/>
            <person name="Hatfull G.F."/>
        </authorList>
    </citation>
    <scope>NUCLEOTIDE SEQUENCE [LARGE SCALE GENOMIC DNA]</scope>
    <source>
        <strain evidence="2 3">DSM 27648</strain>
    </source>
</reference>
<keyword evidence="1" id="KW-0812">Transmembrane</keyword>
<keyword evidence="1" id="KW-1133">Transmembrane helix</keyword>
<sequence>MKSSGTRGFRAIVGNTMIGSPPFVWPIVIAIVASRIVRDLIGGVFCLLAHT</sequence>
<keyword evidence="1" id="KW-0472">Membrane</keyword>
<dbReference type="AlphaFoldDB" id="A0A0K1Q605"/>
<proteinExistence type="predicted"/>
<accession>A0A0K1Q605</accession>
<gene>
    <name evidence="2" type="ORF">AKJ09_07904</name>
</gene>
<evidence type="ECO:0000256" key="1">
    <source>
        <dbReference type="SAM" id="Phobius"/>
    </source>
</evidence>
<name>A0A0K1Q605_9BACT</name>
<dbReference type="KEGG" id="llu:AKJ09_07904"/>
<keyword evidence="3" id="KW-1185">Reference proteome</keyword>
<feature type="transmembrane region" description="Helical" evidence="1">
    <location>
        <begin position="23"/>
        <end position="49"/>
    </location>
</feature>
<evidence type="ECO:0000313" key="3">
    <source>
        <dbReference type="Proteomes" id="UP000064967"/>
    </source>
</evidence>
<dbReference type="EMBL" id="CP012333">
    <property type="protein sequence ID" value="AKV01241.1"/>
    <property type="molecule type" value="Genomic_DNA"/>
</dbReference>